<keyword evidence="2" id="KW-1185">Reference proteome</keyword>
<organism evidence="2">
    <name type="scientific">Laccaria bicolor (strain S238N-H82 / ATCC MYA-4686)</name>
    <name type="common">Bicoloured deceiver</name>
    <name type="synonym">Laccaria laccata var. bicolor</name>
    <dbReference type="NCBI Taxonomy" id="486041"/>
    <lineage>
        <taxon>Eukaryota</taxon>
        <taxon>Fungi</taxon>
        <taxon>Dikarya</taxon>
        <taxon>Basidiomycota</taxon>
        <taxon>Agaricomycotina</taxon>
        <taxon>Agaricomycetes</taxon>
        <taxon>Agaricomycetidae</taxon>
        <taxon>Agaricales</taxon>
        <taxon>Agaricineae</taxon>
        <taxon>Hydnangiaceae</taxon>
        <taxon>Laccaria</taxon>
    </lineage>
</organism>
<name>B0DE59_LACBS</name>
<dbReference type="GeneID" id="6077753"/>
<evidence type="ECO:0000313" key="2">
    <source>
        <dbReference type="Proteomes" id="UP000001194"/>
    </source>
</evidence>
<dbReference type="EMBL" id="DS547105">
    <property type="protein sequence ID" value="EDR07333.1"/>
    <property type="molecule type" value="Genomic_DNA"/>
</dbReference>
<sequence length="90" mass="9861">MGLFTPAVQIKDEGTLYLPNGSCEIARVRQDKLKALEWFFLQLKRVKNITSNGPTISVGIECPLPFLVTTTTKSMRKQPSCTSATSNDAG</sequence>
<dbReference type="Proteomes" id="UP000001194">
    <property type="component" value="Unassembled WGS sequence"/>
</dbReference>
<dbReference type="InParanoid" id="B0DE59"/>
<dbReference type="AlphaFoldDB" id="B0DE59"/>
<dbReference type="HOGENOM" id="CLU_2441238_0_0_1"/>
<protein>
    <submittedName>
        <fullName evidence="1">Predicted protein</fullName>
    </submittedName>
</protein>
<dbReference type="RefSeq" id="XP_001882264.1">
    <property type="nucleotide sequence ID" value="XM_001882229.1"/>
</dbReference>
<reference evidence="1 2" key="1">
    <citation type="journal article" date="2008" name="Nature">
        <title>The genome of Laccaria bicolor provides insights into mycorrhizal symbiosis.</title>
        <authorList>
            <person name="Martin F."/>
            <person name="Aerts A."/>
            <person name="Ahren D."/>
            <person name="Brun A."/>
            <person name="Danchin E.G.J."/>
            <person name="Duchaussoy F."/>
            <person name="Gibon J."/>
            <person name="Kohler A."/>
            <person name="Lindquist E."/>
            <person name="Pereda V."/>
            <person name="Salamov A."/>
            <person name="Shapiro H.J."/>
            <person name="Wuyts J."/>
            <person name="Blaudez D."/>
            <person name="Buee M."/>
            <person name="Brokstein P."/>
            <person name="Canbaeck B."/>
            <person name="Cohen D."/>
            <person name="Courty P.E."/>
            <person name="Coutinho P.M."/>
            <person name="Delaruelle C."/>
            <person name="Detter J.C."/>
            <person name="Deveau A."/>
            <person name="DiFazio S."/>
            <person name="Duplessis S."/>
            <person name="Fraissinet-Tachet L."/>
            <person name="Lucic E."/>
            <person name="Frey-Klett P."/>
            <person name="Fourrey C."/>
            <person name="Feussner I."/>
            <person name="Gay G."/>
            <person name="Grimwood J."/>
            <person name="Hoegger P.J."/>
            <person name="Jain P."/>
            <person name="Kilaru S."/>
            <person name="Labbe J."/>
            <person name="Lin Y.C."/>
            <person name="Legue V."/>
            <person name="Le Tacon F."/>
            <person name="Marmeisse R."/>
            <person name="Melayah D."/>
            <person name="Montanini B."/>
            <person name="Muratet M."/>
            <person name="Nehls U."/>
            <person name="Niculita-Hirzel H."/>
            <person name="Oudot-Le Secq M.P."/>
            <person name="Peter M."/>
            <person name="Quesneville H."/>
            <person name="Rajashekar B."/>
            <person name="Reich M."/>
            <person name="Rouhier N."/>
            <person name="Schmutz J."/>
            <person name="Yin T."/>
            <person name="Chalot M."/>
            <person name="Henrissat B."/>
            <person name="Kuees U."/>
            <person name="Lucas S."/>
            <person name="Van de Peer Y."/>
            <person name="Podila G.K."/>
            <person name="Polle A."/>
            <person name="Pukkila P.J."/>
            <person name="Richardson P.M."/>
            <person name="Rouze P."/>
            <person name="Sanders I.R."/>
            <person name="Stajich J.E."/>
            <person name="Tunlid A."/>
            <person name="Tuskan G."/>
            <person name="Grigoriev I.V."/>
        </authorList>
    </citation>
    <scope>NUCLEOTIDE SEQUENCE [LARGE SCALE GENOMIC DNA]</scope>
    <source>
        <strain evidence="2">S238N-H82 / ATCC MYA-4686</strain>
    </source>
</reference>
<dbReference type="KEGG" id="lbc:LACBIDRAFT_299141"/>
<proteinExistence type="predicted"/>
<evidence type="ECO:0000313" key="1">
    <source>
        <dbReference type="EMBL" id="EDR07333.1"/>
    </source>
</evidence>
<accession>B0DE59</accession>
<gene>
    <name evidence="1" type="ORF">LACBIDRAFT_299141</name>
</gene>